<dbReference type="GO" id="GO:0008233">
    <property type="term" value="F:peptidase activity"/>
    <property type="evidence" value="ECO:0007669"/>
    <property type="project" value="UniProtKB-KW"/>
</dbReference>
<protein>
    <submittedName>
        <fullName evidence="2">Serine protease</fullName>
    </submittedName>
</protein>
<dbReference type="EMBL" id="WKJD01000018">
    <property type="protein sequence ID" value="MRX44743.1"/>
    <property type="molecule type" value="Genomic_DNA"/>
</dbReference>
<keyword evidence="2" id="KW-0645">Protease</keyword>
<dbReference type="Gene3D" id="2.40.10.10">
    <property type="entry name" value="Trypsin-like serine proteases"/>
    <property type="match status" value="2"/>
</dbReference>
<keyword evidence="3" id="KW-1185">Reference proteome</keyword>
<dbReference type="InterPro" id="IPR009003">
    <property type="entry name" value="Peptidase_S1_PA"/>
</dbReference>
<reference evidence="2 3" key="1">
    <citation type="submission" date="2019-11" db="EMBL/GenBank/DDBJ databases">
        <title>Agromyces kandeliae sp. nov., isolated from mangrove soil.</title>
        <authorList>
            <person name="Wang R."/>
        </authorList>
    </citation>
    <scope>NUCLEOTIDE SEQUENCE [LARGE SCALE GENOMIC DNA]</scope>
    <source>
        <strain evidence="2 3">Q22</strain>
    </source>
</reference>
<dbReference type="Pfam" id="PF13365">
    <property type="entry name" value="Trypsin_2"/>
    <property type="match status" value="1"/>
</dbReference>
<dbReference type="PANTHER" id="PTHR15462:SF8">
    <property type="entry name" value="SERINE PROTEASE"/>
    <property type="match status" value="1"/>
</dbReference>
<keyword evidence="1" id="KW-0732">Signal</keyword>
<organism evidence="2 3">
    <name type="scientific">Agromyces kandeliae</name>
    <dbReference type="NCBI Taxonomy" id="2666141"/>
    <lineage>
        <taxon>Bacteria</taxon>
        <taxon>Bacillati</taxon>
        <taxon>Actinomycetota</taxon>
        <taxon>Actinomycetes</taxon>
        <taxon>Micrococcales</taxon>
        <taxon>Microbacteriaceae</taxon>
        <taxon>Agromyces</taxon>
    </lineage>
</organism>
<evidence type="ECO:0000256" key="1">
    <source>
        <dbReference type="ARBA" id="ARBA00022729"/>
    </source>
</evidence>
<dbReference type="InterPro" id="IPR050966">
    <property type="entry name" value="Glutamyl_endopeptidase"/>
</dbReference>
<dbReference type="SUPFAM" id="SSF50494">
    <property type="entry name" value="Trypsin-like serine proteases"/>
    <property type="match status" value="1"/>
</dbReference>
<sequence>MEERTSANAAQEPPVGADEFIRLDNERSGERMPKELAALVEGRTLSITTREKFDFRSVEPVPYDGDRWQVKLPEGTGLVMPGRTSGRLSVDEVGRAAVRELGESGELAASRPAWVDYEPHAKVSAARTTVLRRLDGTILEPHYGVFGADDRQVYYPGGYPWTCVGKVYVWDDWGSPYPAWSGSGVLIGDRTVLTAGHMCPWGSGNWAMQFVPAYYDGVSTLGRGVSSYVSDYYGYDTDDTVSAWDMAVLRLYTPLGVNYGYFGTKDYDSAWEGGNYWTLAGYPGAVAGGNRPSRQMWWPVLDDDGSGSAEEVEYEADSTPGNSGGPVFGFWSGLPYAIATHSGGSKTTFLWWTIEDTNVGAGGGALNSLVAWARSNWPA</sequence>
<accession>A0A6L5R415</accession>
<keyword evidence="2" id="KW-0378">Hydrolase</keyword>
<comment type="caution">
    <text evidence="2">The sequence shown here is derived from an EMBL/GenBank/DDBJ whole genome shotgun (WGS) entry which is preliminary data.</text>
</comment>
<dbReference type="Proteomes" id="UP000476511">
    <property type="component" value="Unassembled WGS sequence"/>
</dbReference>
<evidence type="ECO:0000313" key="2">
    <source>
        <dbReference type="EMBL" id="MRX44743.1"/>
    </source>
</evidence>
<proteinExistence type="predicted"/>
<dbReference type="AlphaFoldDB" id="A0A6L5R415"/>
<dbReference type="GO" id="GO:0006508">
    <property type="term" value="P:proteolysis"/>
    <property type="evidence" value="ECO:0007669"/>
    <property type="project" value="UniProtKB-KW"/>
</dbReference>
<dbReference type="PROSITE" id="PS00672">
    <property type="entry name" value="V8_HIS"/>
    <property type="match status" value="1"/>
</dbReference>
<name>A0A6L5R415_9MICO</name>
<dbReference type="InterPro" id="IPR043504">
    <property type="entry name" value="Peptidase_S1_PA_chymotrypsin"/>
</dbReference>
<evidence type="ECO:0000313" key="3">
    <source>
        <dbReference type="Proteomes" id="UP000476511"/>
    </source>
</evidence>
<gene>
    <name evidence="2" type="ORF">GJR97_13525</name>
</gene>
<dbReference type="PANTHER" id="PTHR15462">
    <property type="entry name" value="SERINE PROTEASE"/>
    <property type="match status" value="1"/>
</dbReference>
<dbReference type="RefSeq" id="WP_154347301.1">
    <property type="nucleotide sequence ID" value="NZ_WKJD01000018.1"/>
</dbReference>
<dbReference type="InterPro" id="IPR028301">
    <property type="entry name" value="V8_his_AS"/>
</dbReference>